<dbReference type="AlphaFoldDB" id="A0A8B7YQ73"/>
<dbReference type="InterPro" id="IPR057721">
    <property type="entry name" value="BCD1_alpha/beta"/>
</dbReference>
<dbReference type="Pfam" id="PF04438">
    <property type="entry name" value="zf-HIT"/>
    <property type="match status" value="1"/>
</dbReference>
<keyword evidence="3" id="KW-0597">Phosphoprotein</keyword>
<dbReference type="GO" id="GO:0000492">
    <property type="term" value="P:box C/D snoRNP assembly"/>
    <property type="evidence" value="ECO:0007669"/>
    <property type="project" value="TreeGrafter"/>
</dbReference>
<reference evidence="17" key="1">
    <citation type="submission" date="2025-08" db="UniProtKB">
        <authorList>
            <consortium name="RefSeq"/>
        </authorList>
    </citation>
    <scope>IDENTIFICATION</scope>
</reference>
<evidence type="ECO:0000256" key="5">
    <source>
        <dbReference type="ARBA" id="ARBA00022771"/>
    </source>
</evidence>
<feature type="region of interest" description="Disordered" evidence="14">
    <location>
        <begin position="243"/>
        <end position="325"/>
    </location>
</feature>
<evidence type="ECO:0000256" key="10">
    <source>
        <dbReference type="ARBA" id="ARBA00061949"/>
    </source>
</evidence>
<gene>
    <name evidence="17" type="primary">LOC110981382</name>
</gene>
<protein>
    <recommendedName>
        <fullName evidence="11">Box C/D snoRNA protein 1</fullName>
    </recommendedName>
    <alternativeName>
        <fullName evidence="12">Zinc finger HIT domain-containing protein 6</fullName>
    </alternativeName>
</protein>
<dbReference type="OrthoDB" id="272357at2759"/>
<proteinExistence type="inferred from homology"/>
<evidence type="ECO:0000256" key="2">
    <source>
        <dbReference type="ARBA" id="ARBA00022517"/>
    </source>
</evidence>
<keyword evidence="7" id="KW-0832">Ubl conjugation</keyword>
<dbReference type="InterPro" id="IPR007529">
    <property type="entry name" value="Znf_HIT"/>
</dbReference>
<dbReference type="OMA" id="YWRVEWL"/>
<dbReference type="GO" id="GO:0000463">
    <property type="term" value="P:maturation of LSU-rRNA from tricistronic rRNA transcript (SSU-rRNA, 5.8S rRNA, LSU-rRNA)"/>
    <property type="evidence" value="ECO:0007669"/>
    <property type="project" value="TreeGrafter"/>
</dbReference>
<feature type="compositionally biased region" description="Basic and acidic residues" evidence="14">
    <location>
        <begin position="280"/>
        <end position="294"/>
    </location>
</feature>
<dbReference type="CDD" id="cd23023">
    <property type="entry name" value="zf-HIT_BCD1"/>
    <property type="match status" value="1"/>
</dbReference>
<evidence type="ECO:0000256" key="4">
    <source>
        <dbReference type="ARBA" id="ARBA00022723"/>
    </source>
</evidence>
<dbReference type="PROSITE" id="PS51083">
    <property type="entry name" value="ZF_HIT"/>
    <property type="match status" value="1"/>
</dbReference>
<keyword evidence="4" id="KW-0479">Metal-binding</keyword>
<keyword evidence="16" id="KW-1185">Reference proteome</keyword>
<keyword evidence="6" id="KW-0862">Zinc</keyword>
<dbReference type="GO" id="GO:0048254">
    <property type="term" value="P:snoRNA localization"/>
    <property type="evidence" value="ECO:0007669"/>
    <property type="project" value="TreeGrafter"/>
</dbReference>
<dbReference type="RefSeq" id="XP_022094605.1">
    <property type="nucleotide sequence ID" value="XM_022238913.1"/>
</dbReference>
<comment type="subunit">
    <text evidence="10">Interacts with FBL, SNU13, NOP58, NUFIP1, RUVBL1, RUVBL2 and TAF9. Interacts (via HIT-type zinc finger) with the RUVBL1/RUVBL2 complex in the presence of ADP.</text>
</comment>
<evidence type="ECO:0000256" key="14">
    <source>
        <dbReference type="SAM" id="MobiDB-lite"/>
    </source>
</evidence>
<dbReference type="PANTHER" id="PTHR13483:SF3">
    <property type="entry name" value="BOX C_D SNORNA PROTEIN 1"/>
    <property type="match status" value="1"/>
</dbReference>
<feature type="compositionally biased region" description="Basic and acidic residues" evidence="14">
    <location>
        <begin position="311"/>
        <end position="325"/>
    </location>
</feature>
<dbReference type="KEGG" id="aplc:110981382"/>
<keyword evidence="5 13" id="KW-0863">Zinc-finger</keyword>
<organism evidence="16 17">
    <name type="scientific">Acanthaster planci</name>
    <name type="common">Crown-of-thorns starfish</name>
    <dbReference type="NCBI Taxonomy" id="133434"/>
    <lineage>
        <taxon>Eukaryota</taxon>
        <taxon>Metazoa</taxon>
        <taxon>Echinodermata</taxon>
        <taxon>Eleutherozoa</taxon>
        <taxon>Asterozoa</taxon>
        <taxon>Asteroidea</taxon>
        <taxon>Valvatacea</taxon>
        <taxon>Valvatida</taxon>
        <taxon>Acanthasteridae</taxon>
        <taxon>Acanthaster</taxon>
    </lineage>
</organism>
<accession>A0A8B7YQ73</accession>
<keyword evidence="2" id="KW-0690">Ribosome biogenesis</keyword>
<name>A0A8B7YQ73_ACAPL</name>
<comment type="similarity">
    <text evidence="9">Belongs to the BCD1 family.</text>
</comment>
<evidence type="ECO:0000256" key="13">
    <source>
        <dbReference type="PROSITE-ProRule" id="PRU00453"/>
    </source>
</evidence>
<evidence type="ECO:0000256" key="9">
    <source>
        <dbReference type="ARBA" id="ARBA00049654"/>
    </source>
</evidence>
<dbReference type="Pfam" id="PF25790">
    <property type="entry name" value="BCD1"/>
    <property type="match status" value="1"/>
</dbReference>
<evidence type="ECO:0000313" key="16">
    <source>
        <dbReference type="Proteomes" id="UP000694845"/>
    </source>
</evidence>
<dbReference type="CTD" id="54680"/>
<evidence type="ECO:0000256" key="7">
    <source>
        <dbReference type="ARBA" id="ARBA00022843"/>
    </source>
</evidence>
<evidence type="ECO:0000256" key="3">
    <source>
        <dbReference type="ARBA" id="ARBA00022553"/>
    </source>
</evidence>
<comment type="function">
    <text evidence="8">Required for box C/D snoRNAs accumulation involved in snoRNA processing, snoRNA transport to the nucleolus and ribosome biogenesis.</text>
</comment>
<dbReference type="PANTHER" id="PTHR13483">
    <property type="entry name" value="BOX C_D SNORNA PROTEIN 1-RELATED"/>
    <property type="match status" value="1"/>
</dbReference>
<evidence type="ECO:0000256" key="8">
    <source>
        <dbReference type="ARBA" id="ARBA00049598"/>
    </source>
</evidence>
<dbReference type="GO" id="GO:0005634">
    <property type="term" value="C:nucleus"/>
    <property type="evidence" value="ECO:0007669"/>
    <property type="project" value="TreeGrafter"/>
</dbReference>
<evidence type="ECO:0000259" key="15">
    <source>
        <dbReference type="PROSITE" id="PS51083"/>
    </source>
</evidence>
<evidence type="ECO:0000313" key="17">
    <source>
        <dbReference type="RefSeq" id="XP_022094605.1"/>
    </source>
</evidence>
<evidence type="ECO:0000256" key="12">
    <source>
        <dbReference type="ARBA" id="ARBA00077531"/>
    </source>
</evidence>
<evidence type="ECO:0000256" key="1">
    <source>
        <dbReference type="ARBA" id="ARBA00022499"/>
    </source>
</evidence>
<dbReference type="GO" id="GO:0070761">
    <property type="term" value="C:pre-snoRNP complex"/>
    <property type="evidence" value="ECO:0007669"/>
    <property type="project" value="TreeGrafter"/>
</dbReference>
<evidence type="ECO:0000256" key="6">
    <source>
        <dbReference type="ARBA" id="ARBA00022833"/>
    </source>
</evidence>
<dbReference type="FunFam" id="3.30.60.190:FF:000001">
    <property type="entry name" value="box C/D snoRNA protein 1"/>
    <property type="match status" value="1"/>
</dbReference>
<evidence type="ECO:0000256" key="11">
    <source>
        <dbReference type="ARBA" id="ARBA00068630"/>
    </source>
</evidence>
<dbReference type="Proteomes" id="UP000694845">
    <property type="component" value="Unplaced"/>
</dbReference>
<dbReference type="InterPro" id="IPR051639">
    <property type="entry name" value="BCD1"/>
</dbReference>
<dbReference type="GeneID" id="110981382"/>
<feature type="compositionally biased region" description="Polar residues" evidence="14">
    <location>
        <begin position="243"/>
        <end position="259"/>
    </location>
</feature>
<feature type="domain" description="HIT-type" evidence="15">
    <location>
        <begin position="3"/>
        <end position="37"/>
    </location>
</feature>
<dbReference type="SUPFAM" id="SSF144232">
    <property type="entry name" value="HIT/MYND zinc finger-like"/>
    <property type="match status" value="1"/>
</dbReference>
<keyword evidence="1" id="KW-1017">Isopeptide bond</keyword>
<dbReference type="GO" id="GO:0008270">
    <property type="term" value="F:zinc ion binding"/>
    <property type="evidence" value="ECO:0007669"/>
    <property type="project" value="UniProtKB-UniRule"/>
</dbReference>
<dbReference type="Gene3D" id="3.30.60.190">
    <property type="match status" value="1"/>
</dbReference>
<sequence>MSCEICEQVKTKYTCPRCSVKTCSLHCVKRHKASTNCSGVRDKTAYVSVKDFTDRHLLSDYRFLEDVDRKAYSAITDDTPGWHPYKKKFNQLRNLCQSRSTSLKLLPPSFSRHKENTTWVNKRERVINWRVHWKFPQSDAEYIDKSVREDQTLFDILATHLDPVKGDPVHRQRLKRYCHQGFEELRLYMKVEGRPANSLRYHKLDLNAMLRENLSGKCLIEFPVIYVVLKEWADGYEAPEQVQSTSRVAPQESWPQRCSQDPAEWATEDTLPNYGYKRQAKNDTSEDLPAKEVTEMANDTGTGPGYTEDSLTEKDPAEDVWKSST</sequence>